<name>M7CIX9_CHEMY</name>
<reference evidence="3" key="1">
    <citation type="journal article" date="2013" name="Nat. Genet.">
        <title>The draft genomes of soft-shell turtle and green sea turtle yield insights into the development and evolution of the turtle-specific body plan.</title>
        <authorList>
            <person name="Wang Z."/>
            <person name="Pascual-Anaya J."/>
            <person name="Zadissa A."/>
            <person name="Li W."/>
            <person name="Niimura Y."/>
            <person name="Huang Z."/>
            <person name="Li C."/>
            <person name="White S."/>
            <person name="Xiong Z."/>
            <person name="Fang D."/>
            <person name="Wang B."/>
            <person name="Ming Y."/>
            <person name="Chen Y."/>
            <person name="Zheng Y."/>
            <person name="Kuraku S."/>
            <person name="Pignatelli M."/>
            <person name="Herrero J."/>
            <person name="Beal K."/>
            <person name="Nozawa M."/>
            <person name="Li Q."/>
            <person name="Wang J."/>
            <person name="Zhang H."/>
            <person name="Yu L."/>
            <person name="Shigenobu S."/>
            <person name="Wang J."/>
            <person name="Liu J."/>
            <person name="Flicek P."/>
            <person name="Searle S."/>
            <person name="Wang J."/>
            <person name="Kuratani S."/>
            <person name="Yin Y."/>
            <person name="Aken B."/>
            <person name="Zhang G."/>
            <person name="Irie N."/>
        </authorList>
    </citation>
    <scope>NUCLEOTIDE SEQUENCE [LARGE SCALE GENOMIC DNA]</scope>
</reference>
<evidence type="ECO:0000313" key="2">
    <source>
        <dbReference type="EMBL" id="EMP40947.1"/>
    </source>
</evidence>
<feature type="region of interest" description="Disordered" evidence="1">
    <location>
        <begin position="36"/>
        <end position="108"/>
    </location>
</feature>
<dbReference type="STRING" id="8469.M7CIX9"/>
<sequence length="108" mass="11753">MEDKNLPMEDKVILTNQITTRLSNGLDIQADLVSPADDMSLSEGEALGQEKPDLEEGLRRPGLPPAEYPEDLEGPGCNPGQREPDTEGELELPAAEYPDELEGPERPA</sequence>
<accession>M7CIX9</accession>
<evidence type="ECO:0000256" key="1">
    <source>
        <dbReference type="SAM" id="MobiDB-lite"/>
    </source>
</evidence>
<dbReference type="EMBL" id="KB500846">
    <property type="protein sequence ID" value="EMP40947.1"/>
    <property type="molecule type" value="Genomic_DNA"/>
</dbReference>
<organism evidence="2 3">
    <name type="scientific">Chelonia mydas</name>
    <name type="common">Green sea-turtle</name>
    <name type="synonym">Chelonia agassizi</name>
    <dbReference type="NCBI Taxonomy" id="8469"/>
    <lineage>
        <taxon>Eukaryota</taxon>
        <taxon>Metazoa</taxon>
        <taxon>Chordata</taxon>
        <taxon>Craniata</taxon>
        <taxon>Vertebrata</taxon>
        <taxon>Euteleostomi</taxon>
        <taxon>Archelosauria</taxon>
        <taxon>Testudinata</taxon>
        <taxon>Testudines</taxon>
        <taxon>Cryptodira</taxon>
        <taxon>Durocryptodira</taxon>
        <taxon>Americhelydia</taxon>
        <taxon>Chelonioidea</taxon>
        <taxon>Cheloniidae</taxon>
        <taxon>Chelonia</taxon>
    </lineage>
</organism>
<protein>
    <submittedName>
        <fullName evidence="2">DNA repair protein RAD51 like protein 2</fullName>
    </submittedName>
</protein>
<keyword evidence="3" id="KW-1185">Reference proteome</keyword>
<feature type="compositionally biased region" description="Basic and acidic residues" evidence="1">
    <location>
        <begin position="48"/>
        <end position="59"/>
    </location>
</feature>
<dbReference type="Proteomes" id="UP000031443">
    <property type="component" value="Unassembled WGS sequence"/>
</dbReference>
<proteinExistence type="predicted"/>
<dbReference type="AlphaFoldDB" id="M7CIX9"/>
<gene>
    <name evidence="2" type="ORF">UY3_01764</name>
</gene>
<evidence type="ECO:0000313" key="3">
    <source>
        <dbReference type="Proteomes" id="UP000031443"/>
    </source>
</evidence>